<name>A0A072V7R9_MEDTR</name>
<organism evidence="1 3">
    <name type="scientific">Medicago truncatula</name>
    <name type="common">Barrel medic</name>
    <name type="synonym">Medicago tribuloides</name>
    <dbReference type="NCBI Taxonomy" id="3880"/>
    <lineage>
        <taxon>Eukaryota</taxon>
        <taxon>Viridiplantae</taxon>
        <taxon>Streptophyta</taxon>
        <taxon>Embryophyta</taxon>
        <taxon>Tracheophyta</taxon>
        <taxon>Spermatophyta</taxon>
        <taxon>Magnoliopsida</taxon>
        <taxon>eudicotyledons</taxon>
        <taxon>Gunneridae</taxon>
        <taxon>Pentapetalae</taxon>
        <taxon>rosids</taxon>
        <taxon>fabids</taxon>
        <taxon>Fabales</taxon>
        <taxon>Fabaceae</taxon>
        <taxon>Papilionoideae</taxon>
        <taxon>50 kb inversion clade</taxon>
        <taxon>NPAAA clade</taxon>
        <taxon>Hologalegina</taxon>
        <taxon>IRL clade</taxon>
        <taxon>Trifolieae</taxon>
        <taxon>Medicago</taxon>
    </lineage>
</organism>
<keyword evidence="3" id="KW-1185">Reference proteome</keyword>
<dbReference type="HOGENOM" id="CLU_2816206_0_0_1"/>
<protein>
    <submittedName>
        <fullName evidence="1 2">Uncharacterized protein</fullName>
    </submittedName>
</protein>
<dbReference type="Proteomes" id="UP000002051">
    <property type="component" value="Chromosome 2"/>
</dbReference>
<proteinExistence type="predicted"/>
<dbReference type="EMBL" id="CM001218">
    <property type="protein sequence ID" value="KEH37363.1"/>
    <property type="molecule type" value="Genomic_DNA"/>
</dbReference>
<dbReference type="AlphaFoldDB" id="A0A072V7R9"/>
<sequence>MEGANYGIAWEEFSTGEEFDFEREAILVGERFIDDELDGDVPCGVSSSSVTMDVGGGGLWVDLVAGD</sequence>
<evidence type="ECO:0000313" key="3">
    <source>
        <dbReference type="Proteomes" id="UP000002051"/>
    </source>
</evidence>
<evidence type="ECO:0000313" key="1">
    <source>
        <dbReference type="EMBL" id="KEH37363.1"/>
    </source>
</evidence>
<reference evidence="1 3" key="1">
    <citation type="journal article" date="2011" name="Nature">
        <title>The Medicago genome provides insight into the evolution of rhizobial symbioses.</title>
        <authorList>
            <person name="Young N.D."/>
            <person name="Debelle F."/>
            <person name="Oldroyd G.E."/>
            <person name="Geurts R."/>
            <person name="Cannon S.B."/>
            <person name="Udvardi M.K."/>
            <person name="Benedito V.A."/>
            <person name="Mayer K.F."/>
            <person name="Gouzy J."/>
            <person name="Schoof H."/>
            <person name="Van de Peer Y."/>
            <person name="Proost S."/>
            <person name="Cook D.R."/>
            <person name="Meyers B.C."/>
            <person name="Spannagl M."/>
            <person name="Cheung F."/>
            <person name="De Mita S."/>
            <person name="Krishnakumar V."/>
            <person name="Gundlach H."/>
            <person name="Zhou S."/>
            <person name="Mudge J."/>
            <person name="Bharti A.K."/>
            <person name="Murray J.D."/>
            <person name="Naoumkina M.A."/>
            <person name="Rosen B."/>
            <person name="Silverstein K.A."/>
            <person name="Tang H."/>
            <person name="Rombauts S."/>
            <person name="Zhao P.X."/>
            <person name="Zhou P."/>
            <person name="Barbe V."/>
            <person name="Bardou P."/>
            <person name="Bechner M."/>
            <person name="Bellec A."/>
            <person name="Berger A."/>
            <person name="Berges H."/>
            <person name="Bidwell S."/>
            <person name="Bisseling T."/>
            <person name="Choisne N."/>
            <person name="Couloux A."/>
            <person name="Denny R."/>
            <person name="Deshpande S."/>
            <person name="Dai X."/>
            <person name="Doyle J.J."/>
            <person name="Dudez A.M."/>
            <person name="Farmer A.D."/>
            <person name="Fouteau S."/>
            <person name="Franken C."/>
            <person name="Gibelin C."/>
            <person name="Gish J."/>
            <person name="Goldstein S."/>
            <person name="Gonzalez A.J."/>
            <person name="Green P.J."/>
            <person name="Hallab A."/>
            <person name="Hartog M."/>
            <person name="Hua A."/>
            <person name="Humphray S.J."/>
            <person name="Jeong D.H."/>
            <person name="Jing Y."/>
            <person name="Jocker A."/>
            <person name="Kenton S.M."/>
            <person name="Kim D.J."/>
            <person name="Klee K."/>
            <person name="Lai H."/>
            <person name="Lang C."/>
            <person name="Lin S."/>
            <person name="Macmil S.L."/>
            <person name="Magdelenat G."/>
            <person name="Matthews L."/>
            <person name="McCorrison J."/>
            <person name="Monaghan E.L."/>
            <person name="Mun J.H."/>
            <person name="Najar F.Z."/>
            <person name="Nicholson C."/>
            <person name="Noirot C."/>
            <person name="O'Bleness M."/>
            <person name="Paule C.R."/>
            <person name="Poulain J."/>
            <person name="Prion F."/>
            <person name="Qin B."/>
            <person name="Qu C."/>
            <person name="Retzel E.F."/>
            <person name="Riddle C."/>
            <person name="Sallet E."/>
            <person name="Samain S."/>
            <person name="Samson N."/>
            <person name="Sanders I."/>
            <person name="Saurat O."/>
            <person name="Scarpelli C."/>
            <person name="Schiex T."/>
            <person name="Segurens B."/>
            <person name="Severin A.J."/>
            <person name="Sherrier D.J."/>
            <person name="Shi R."/>
            <person name="Sims S."/>
            <person name="Singer S.R."/>
            <person name="Sinharoy S."/>
            <person name="Sterck L."/>
            <person name="Viollet A."/>
            <person name="Wang B.B."/>
            <person name="Wang K."/>
            <person name="Wang M."/>
            <person name="Wang X."/>
            <person name="Warfsmann J."/>
            <person name="Weissenbach J."/>
            <person name="White D.D."/>
            <person name="White J.D."/>
            <person name="Wiley G.B."/>
            <person name="Wincker P."/>
            <person name="Xing Y."/>
            <person name="Yang L."/>
            <person name="Yao Z."/>
            <person name="Ying F."/>
            <person name="Zhai J."/>
            <person name="Zhou L."/>
            <person name="Zuber A."/>
            <person name="Denarie J."/>
            <person name="Dixon R.A."/>
            <person name="May G.D."/>
            <person name="Schwartz D.C."/>
            <person name="Rogers J."/>
            <person name="Quetier F."/>
            <person name="Town C.D."/>
            <person name="Roe B.A."/>
        </authorList>
    </citation>
    <scope>NUCLEOTIDE SEQUENCE [LARGE SCALE GENOMIC DNA]</scope>
    <source>
        <strain evidence="1">A17</strain>
        <strain evidence="2 3">cv. Jemalong A17</strain>
    </source>
</reference>
<dbReference type="EnsemblPlants" id="KEH37363">
    <property type="protein sequence ID" value="KEH37363"/>
    <property type="gene ID" value="MTR_2g035965"/>
</dbReference>
<reference evidence="2" key="3">
    <citation type="submission" date="2015-04" db="UniProtKB">
        <authorList>
            <consortium name="EnsemblPlants"/>
        </authorList>
    </citation>
    <scope>IDENTIFICATION</scope>
    <source>
        <strain evidence="2">cv. Jemalong A17</strain>
    </source>
</reference>
<accession>A0A072V7R9</accession>
<gene>
    <name evidence="1" type="ordered locus">MTR_2g035965</name>
</gene>
<evidence type="ECO:0000313" key="2">
    <source>
        <dbReference type="EnsemblPlants" id="KEH37363"/>
    </source>
</evidence>
<reference evidence="1 3" key="2">
    <citation type="journal article" date="2014" name="BMC Genomics">
        <title>An improved genome release (version Mt4.0) for the model legume Medicago truncatula.</title>
        <authorList>
            <person name="Tang H."/>
            <person name="Krishnakumar V."/>
            <person name="Bidwell S."/>
            <person name="Rosen B."/>
            <person name="Chan A."/>
            <person name="Zhou S."/>
            <person name="Gentzbittel L."/>
            <person name="Childs K.L."/>
            <person name="Yandell M."/>
            <person name="Gundlach H."/>
            <person name="Mayer K.F."/>
            <person name="Schwartz D.C."/>
            <person name="Town C.D."/>
        </authorList>
    </citation>
    <scope>GENOME REANNOTATION</scope>
    <source>
        <strain evidence="1">A17</strain>
        <strain evidence="2 3">cv. Jemalong A17</strain>
    </source>
</reference>